<name>X1QEB2_9ZZZZ</name>
<gene>
    <name evidence="1" type="ORF">S06H3_64006</name>
</gene>
<dbReference type="AlphaFoldDB" id="X1QEB2"/>
<accession>X1QEB2</accession>
<reference evidence="1" key="1">
    <citation type="journal article" date="2014" name="Front. Microbiol.">
        <title>High frequency of phylogenetically diverse reductive dehalogenase-homologous genes in deep subseafloor sedimentary metagenomes.</title>
        <authorList>
            <person name="Kawai M."/>
            <person name="Futagami T."/>
            <person name="Toyoda A."/>
            <person name="Takaki Y."/>
            <person name="Nishi S."/>
            <person name="Hori S."/>
            <person name="Arai W."/>
            <person name="Tsubouchi T."/>
            <person name="Morono Y."/>
            <person name="Uchiyama I."/>
            <person name="Ito T."/>
            <person name="Fujiyama A."/>
            <person name="Inagaki F."/>
            <person name="Takami H."/>
        </authorList>
    </citation>
    <scope>NUCLEOTIDE SEQUENCE</scope>
    <source>
        <strain evidence="1">Expedition CK06-06</strain>
    </source>
</reference>
<protein>
    <submittedName>
        <fullName evidence="1">Uncharacterized protein</fullName>
    </submittedName>
</protein>
<feature type="non-terminal residue" evidence="1">
    <location>
        <position position="56"/>
    </location>
</feature>
<dbReference type="EMBL" id="BARV01042616">
    <property type="protein sequence ID" value="GAI49360.1"/>
    <property type="molecule type" value="Genomic_DNA"/>
</dbReference>
<proteinExistence type="predicted"/>
<sequence>MYEPRVIEAVVGYFRGKGYKVALEVGNIDVVAIKGNMKWVLEGMLRLLPIYLFLVH</sequence>
<organism evidence="1">
    <name type="scientific">marine sediment metagenome</name>
    <dbReference type="NCBI Taxonomy" id="412755"/>
    <lineage>
        <taxon>unclassified sequences</taxon>
        <taxon>metagenomes</taxon>
        <taxon>ecological metagenomes</taxon>
    </lineage>
</organism>
<evidence type="ECO:0000313" key="1">
    <source>
        <dbReference type="EMBL" id="GAI49360.1"/>
    </source>
</evidence>
<comment type="caution">
    <text evidence="1">The sequence shown here is derived from an EMBL/GenBank/DDBJ whole genome shotgun (WGS) entry which is preliminary data.</text>
</comment>